<dbReference type="InterPro" id="IPR019361">
    <property type="entry name" value="HPF1"/>
</dbReference>
<accession>A0A017TAB4</accession>
<feature type="region of interest" description="Disordered" evidence="3">
    <location>
        <begin position="201"/>
        <end position="229"/>
    </location>
</feature>
<keyword evidence="5" id="KW-1185">Reference proteome</keyword>
<protein>
    <submittedName>
        <fullName evidence="4">Uncharacterized protein</fullName>
    </submittedName>
</protein>
<dbReference type="AlphaFoldDB" id="A0A017TAB4"/>
<dbReference type="PANTHER" id="PTHR13386">
    <property type="entry name" value="HISTONE PARYLATION FACTOR 1"/>
    <property type="match status" value="1"/>
</dbReference>
<proteinExistence type="predicted"/>
<dbReference type="GO" id="GO:0042393">
    <property type="term" value="F:histone binding"/>
    <property type="evidence" value="ECO:0007669"/>
    <property type="project" value="InterPro"/>
</dbReference>
<evidence type="ECO:0000256" key="1">
    <source>
        <dbReference type="ARBA" id="ARBA00004286"/>
    </source>
</evidence>
<dbReference type="GO" id="GO:0006974">
    <property type="term" value="P:DNA damage response"/>
    <property type="evidence" value="ECO:0007669"/>
    <property type="project" value="InterPro"/>
</dbReference>
<evidence type="ECO:0000313" key="4">
    <source>
        <dbReference type="EMBL" id="EYF05531.1"/>
    </source>
</evidence>
<organism evidence="4 5">
    <name type="scientific">Chondromyces apiculatus DSM 436</name>
    <dbReference type="NCBI Taxonomy" id="1192034"/>
    <lineage>
        <taxon>Bacteria</taxon>
        <taxon>Pseudomonadati</taxon>
        <taxon>Myxococcota</taxon>
        <taxon>Polyangia</taxon>
        <taxon>Polyangiales</taxon>
        <taxon>Polyangiaceae</taxon>
        <taxon>Chondromyces</taxon>
    </lineage>
</organism>
<evidence type="ECO:0000256" key="2">
    <source>
        <dbReference type="ARBA" id="ARBA00022454"/>
    </source>
</evidence>
<dbReference type="EMBL" id="ASRX01000022">
    <property type="protein sequence ID" value="EYF05531.1"/>
    <property type="molecule type" value="Genomic_DNA"/>
</dbReference>
<evidence type="ECO:0000313" key="5">
    <source>
        <dbReference type="Proteomes" id="UP000019678"/>
    </source>
</evidence>
<name>A0A017TAB4_9BACT</name>
<reference evidence="4 5" key="1">
    <citation type="submission" date="2013-05" db="EMBL/GenBank/DDBJ databases">
        <title>Genome assembly of Chondromyces apiculatus DSM 436.</title>
        <authorList>
            <person name="Sharma G."/>
            <person name="Khatri I."/>
            <person name="Kaur C."/>
            <person name="Mayilraj S."/>
            <person name="Subramanian S."/>
        </authorList>
    </citation>
    <scope>NUCLEOTIDE SEQUENCE [LARGE SCALE GENOMIC DNA]</scope>
    <source>
        <strain evidence="4 5">DSM 436</strain>
    </source>
</reference>
<dbReference type="Pfam" id="PF10228">
    <property type="entry name" value="HPF1"/>
    <property type="match status" value="1"/>
</dbReference>
<dbReference type="Proteomes" id="UP000019678">
    <property type="component" value="Unassembled WGS sequence"/>
</dbReference>
<evidence type="ECO:0000256" key="3">
    <source>
        <dbReference type="SAM" id="MobiDB-lite"/>
    </source>
</evidence>
<dbReference type="PANTHER" id="PTHR13386:SF1">
    <property type="entry name" value="HISTONE PARYLATION FACTOR 1"/>
    <property type="match status" value="1"/>
</dbReference>
<dbReference type="GO" id="GO:0072572">
    <property type="term" value="F:poly-ADP-D-ribose binding"/>
    <property type="evidence" value="ECO:0007669"/>
    <property type="project" value="TreeGrafter"/>
</dbReference>
<comment type="caution">
    <text evidence="4">The sequence shown here is derived from an EMBL/GenBank/DDBJ whole genome shotgun (WGS) entry which is preliminary data.</text>
</comment>
<gene>
    <name evidence="4" type="ORF">CAP_3079</name>
</gene>
<comment type="subcellular location">
    <subcellularLocation>
        <location evidence="1">Chromosome</location>
    </subcellularLocation>
</comment>
<sequence length="314" mass="35212">MNQASAWREHVLSQMQERFHEVSDHMRETFGLSLPRHVAVAAAFFQAGDDHEQKALARLGRRPGLVLRWFEEGGLARKIKPGLNERLQDRYRRDPPEFVTALLGNAEGLHYGLWYDDPAQLPSTVARIQSFGSGEVSGGQHRTLLSVLRADVEQGLRDAWETGRSDFLDRARKYLPLLDTLRWFEPHDDAAVAQDKLPAFTPRPDINGGLGPLIPRSAGDAQSHPSERESRWQALQSGKSEALISEARRATVSGKSAFPLVLGRELLFLDDEALRPVALQLLKSAYEGLRRKALAEIAQVVLTHRDQETVSVYE</sequence>
<keyword evidence="2" id="KW-0158">Chromosome</keyword>
<dbReference type="eggNOG" id="ENOG5032V4X">
    <property type="taxonomic scope" value="Bacteria"/>
</dbReference>
<dbReference type="GO" id="GO:0005694">
    <property type="term" value="C:chromosome"/>
    <property type="evidence" value="ECO:0007669"/>
    <property type="project" value="UniProtKB-SubCell"/>
</dbReference>